<evidence type="ECO:0000313" key="2">
    <source>
        <dbReference type="Proteomes" id="UP000663400"/>
    </source>
</evidence>
<dbReference type="EMBL" id="CP071517">
    <property type="protein sequence ID" value="QSX74622.1"/>
    <property type="molecule type" value="Genomic_DNA"/>
</dbReference>
<proteinExistence type="predicted"/>
<gene>
    <name evidence="1" type="ORF">HIV01_015810</name>
</gene>
<evidence type="ECO:0000313" key="1">
    <source>
        <dbReference type="EMBL" id="QSX74622.1"/>
    </source>
</evidence>
<reference evidence="1 2" key="1">
    <citation type="submission" date="2021-02" db="EMBL/GenBank/DDBJ databases">
        <title>Lysobacter arenosi sp. nov., isolated from soil of gangwondo yeongwol, south Korea.</title>
        <authorList>
            <person name="Kim K.R."/>
            <person name="Kim K.H."/>
            <person name="Jeon C.O."/>
        </authorList>
    </citation>
    <scope>NUCLEOTIDE SEQUENCE [LARGE SCALE GENOMIC DNA]</scope>
    <source>
        <strain evidence="1 2">R7</strain>
    </source>
</reference>
<dbReference type="Proteomes" id="UP000663400">
    <property type="component" value="Chromosome"/>
</dbReference>
<keyword evidence="2" id="KW-1185">Reference proteome</keyword>
<sequence length="214" mass="24483">MGERERFYDALCGFSGFVPVPLRDQHVALIREIRFDWMPTDTGAPCVNPVTPLHLDEDGFASLRRMTALPDEGERLRAFLEAAFALPEFIEKASLLPGDYYLPRDIAEFLDAPRSGMQGDFFRITPEHVKLLKAASWRTRQVFSPLPYIAPRRPYGDFADVPMDAALVLGWRRSYSHLHTEPLEPLSRDQRAQLAELHYQTLPAIHAFVRYAQV</sequence>
<protein>
    <submittedName>
        <fullName evidence="1">Uncharacterized protein</fullName>
    </submittedName>
</protein>
<dbReference type="RefSeq" id="WP_200609014.1">
    <property type="nucleotide sequence ID" value="NZ_CP071517.1"/>
</dbReference>
<name>A0ABX7RCD5_9GAMM</name>
<accession>A0ABX7RCD5</accession>
<organism evidence="1 2">
    <name type="scientific">Lysobacter arenosi</name>
    <dbReference type="NCBI Taxonomy" id="2795387"/>
    <lineage>
        <taxon>Bacteria</taxon>
        <taxon>Pseudomonadati</taxon>
        <taxon>Pseudomonadota</taxon>
        <taxon>Gammaproteobacteria</taxon>
        <taxon>Lysobacterales</taxon>
        <taxon>Lysobacteraceae</taxon>
        <taxon>Lysobacter</taxon>
    </lineage>
</organism>